<dbReference type="EMBL" id="ML991784">
    <property type="protein sequence ID" value="KAF2236582.1"/>
    <property type="molecule type" value="Genomic_DNA"/>
</dbReference>
<evidence type="ECO:0000313" key="2">
    <source>
        <dbReference type="EMBL" id="KAF2236582.1"/>
    </source>
</evidence>
<dbReference type="OrthoDB" id="5408734at2759"/>
<feature type="region of interest" description="Disordered" evidence="1">
    <location>
        <begin position="70"/>
        <end position="182"/>
    </location>
</feature>
<dbReference type="AlphaFoldDB" id="A0A6A6HF71"/>
<sequence length="182" mass="19799">MSNTDRDQDWSPSGRPQSTIAQSFSAQLDDIFDMSSNLDSLSENVEQKKRTVDTHTQELEALEARLRETEERLKVVSNSQPGSRSPSQRRETERSLQKTPLVADAASKASDYNRNHTGYGEQGAVSGVNQGPRPGSGYGKRPPAPSKGNSYNVPPMPGGMPDTPTSRSSAKDYVMVNPSRGS</sequence>
<evidence type="ECO:0000256" key="1">
    <source>
        <dbReference type="SAM" id="MobiDB-lite"/>
    </source>
</evidence>
<keyword evidence="3" id="KW-1185">Reference proteome</keyword>
<accession>A0A6A6HF71</accession>
<proteinExistence type="predicted"/>
<evidence type="ECO:0000313" key="3">
    <source>
        <dbReference type="Proteomes" id="UP000800092"/>
    </source>
</evidence>
<name>A0A6A6HF71_VIRVR</name>
<gene>
    <name evidence="2" type="ORF">EV356DRAFT_530861</name>
</gene>
<organism evidence="2 3">
    <name type="scientific">Viridothelium virens</name>
    <name type="common">Speckled blister lichen</name>
    <name type="synonym">Trypethelium virens</name>
    <dbReference type="NCBI Taxonomy" id="1048519"/>
    <lineage>
        <taxon>Eukaryota</taxon>
        <taxon>Fungi</taxon>
        <taxon>Dikarya</taxon>
        <taxon>Ascomycota</taxon>
        <taxon>Pezizomycotina</taxon>
        <taxon>Dothideomycetes</taxon>
        <taxon>Dothideomycetes incertae sedis</taxon>
        <taxon>Trypetheliales</taxon>
        <taxon>Trypetheliaceae</taxon>
        <taxon>Viridothelium</taxon>
    </lineage>
</organism>
<feature type="compositionally biased region" description="Low complexity" evidence="1">
    <location>
        <begin position="77"/>
        <end position="86"/>
    </location>
</feature>
<dbReference type="Proteomes" id="UP000800092">
    <property type="component" value="Unassembled WGS sequence"/>
</dbReference>
<protein>
    <submittedName>
        <fullName evidence="2">Uncharacterized protein</fullName>
    </submittedName>
</protein>
<reference evidence="2" key="1">
    <citation type="journal article" date="2020" name="Stud. Mycol.">
        <title>101 Dothideomycetes genomes: a test case for predicting lifestyles and emergence of pathogens.</title>
        <authorList>
            <person name="Haridas S."/>
            <person name="Albert R."/>
            <person name="Binder M."/>
            <person name="Bloem J."/>
            <person name="Labutti K."/>
            <person name="Salamov A."/>
            <person name="Andreopoulos B."/>
            <person name="Baker S."/>
            <person name="Barry K."/>
            <person name="Bills G."/>
            <person name="Bluhm B."/>
            <person name="Cannon C."/>
            <person name="Castanera R."/>
            <person name="Culley D."/>
            <person name="Daum C."/>
            <person name="Ezra D."/>
            <person name="Gonzalez J."/>
            <person name="Henrissat B."/>
            <person name="Kuo A."/>
            <person name="Liang C."/>
            <person name="Lipzen A."/>
            <person name="Lutzoni F."/>
            <person name="Magnuson J."/>
            <person name="Mondo S."/>
            <person name="Nolan M."/>
            <person name="Ohm R."/>
            <person name="Pangilinan J."/>
            <person name="Park H.-J."/>
            <person name="Ramirez L."/>
            <person name="Alfaro M."/>
            <person name="Sun H."/>
            <person name="Tritt A."/>
            <person name="Yoshinaga Y."/>
            <person name="Zwiers L.-H."/>
            <person name="Turgeon B."/>
            <person name="Goodwin S."/>
            <person name="Spatafora J."/>
            <person name="Crous P."/>
            <person name="Grigoriev I."/>
        </authorList>
    </citation>
    <scope>NUCLEOTIDE SEQUENCE</scope>
    <source>
        <strain evidence="2">Tuck. ex Michener</strain>
    </source>
</reference>